<evidence type="ECO:0000259" key="14">
    <source>
        <dbReference type="Pfam" id="PF01618"/>
    </source>
</evidence>
<evidence type="ECO:0000256" key="6">
    <source>
        <dbReference type="ARBA" id="ARBA00022519"/>
    </source>
</evidence>
<comment type="function">
    <text evidence="11">Involved in the TonB-dependent energy-dependent transport of various receptor-bound substrates. Protects ExbD from proteolytic degradation and functionally stabilizes TonB.</text>
</comment>
<evidence type="ECO:0000256" key="11">
    <source>
        <dbReference type="ARBA" id="ARBA00024816"/>
    </source>
</evidence>
<feature type="transmembrane region" description="Helical" evidence="13">
    <location>
        <begin position="126"/>
        <end position="147"/>
    </location>
</feature>
<keyword evidence="8 12" id="KW-0653">Protein transport</keyword>
<comment type="similarity">
    <text evidence="12">Belongs to the exbB/tolQ family.</text>
</comment>
<accession>A0ABU7U0K7</accession>
<evidence type="ECO:0000313" key="15">
    <source>
        <dbReference type="EMBL" id="MEE8657985.1"/>
    </source>
</evidence>
<dbReference type="Proteomes" id="UP001312908">
    <property type="component" value="Unassembled WGS sequence"/>
</dbReference>
<dbReference type="PANTHER" id="PTHR30625">
    <property type="entry name" value="PROTEIN TOLQ"/>
    <property type="match status" value="1"/>
</dbReference>
<evidence type="ECO:0000256" key="13">
    <source>
        <dbReference type="SAM" id="Phobius"/>
    </source>
</evidence>
<evidence type="ECO:0000256" key="12">
    <source>
        <dbReference type="RuleBase" id="RU004057"/>
    </source>
</evidence>
<sequence>MGVSLSPWQMFLTAEPVVKFVMTLLALGFVTVWVILISKTIELSRLRRRLMAEDKILNASHNMDDAFQHLEDEDYLGHGMILAVKAEQERSRDITADRDGVKERVILHLERIEAAEARALNKGTGILATIGATAPFIGLFGTVWGIMRSFTGIAASHATSLAVVAPGIAEALLATAMGLVAAIPAVIVYNHLSRETMQCRAHVADLTSGLMRIVSRDLSRQALNAPAPVLQLRSAADA</sequence>
<feature type="domain" description="MotA/TolQ/ExbB proton channel" evidence="14">
    <location>
        <begin position="97"/>
        <end position="198"/>
    </location>
</feature>
<keyword evidence="10 13" id="KW-0472">Membrane</keyword>
<gene>
    <name evidence="15" type="primary">exbB</name>
    <name evidence="15" type="ORF">DOFOFD_03015</name>
</gene>
<dbReference type="InterPro" id="IPR002898">
    <property type="entry name" value="MotA_ExbB_proton_chnl"/>
</dbReference>
<keyword evidence="5" id="KW-1003">Cell membrane</keyword>
<evidence type="ECO:0000256" key="7">
    <source>
        <dbReference type="ARBA" id="ARBA00022692"/>
    </source>
</evidence>
<evidence type="ECO:0000256" key="1">
    <source>
        <dbReference type="ARBA" id="ARBA00004429"/>
    </source>
</evidence>
<keyword evidence="6" id="KW-0997">Cell inner membrane</keyword>
<protein>
    <recommendedName>
        <fullName evidence="3">Biopolymer transport protein ExbB</fullName>
    </recommendedName>
</protein>
<keyword evidence="9 13" id="KW-1133">Transmembrane helix</keyword>
<keyword evidence="4 12" id="KW-0813">Transport</keyword>
<evidence type="ECO:0000256" key="2">
    <source>
        <dbReference type="ARBA" id="ARBA00011471"/>
    </source>
</evidence>
<dbReference type="RefSeq" id="WP_394818942.1">
    <property type="nucleotide sequence ID" value="NZ_JAWJZY010000001.1"/>
</dbReference>
<comment type="subcellular location">
    <subcellularLocation>
        <location evidence="1">Cell inner membrane</location>
        <topology evidence="1">Multi-pass membrane protein</topology>
    </subcellularLocation>
    <subcellularLocation>
        <location evidence="12">Membrane</location>
        <topology evidence="12">Multi-pass membrane protein</topology>
    </subcellularLocation>
</comment>
<dbReference type="InterPro" id="IPR050790">
    <property type="entry name" value="ExbB/TolQ_transport"/>
</dbReference>
<dbReference type="NCBIfam" id="TIGR02797">
    <property type="entry name" value="exbB"/>
    <property type="match status" value="1"/>
</dbReference>
<reference evidence="15 16" key="1">
    <citation type="submission" date="2023-10" db="EMBL/GenBank/DDBJ databases">
        <title>Sorlinia euscelidii gen. nov., sp. nov., an acetic acid bacteria isolated from the gut of Euscelidius variegatus emitter.</title>
        <authorList>
            <person name="Michoud G."/>
            <person name="Marasco R."/>
            <person name="Seferji K."/>
            <person name="Gonella E."/>
            <person name="Garuglieri E."/>
            <person name="Alma A."/>
            <person name="Mapelli F."/>
            <person name="Borin S."/>
            <person name="Daffonchio D."/>
            <person name="Crotti E."/>
        </authorList>
    </citation>
    <scope>NUCLEOTIDE SEQUENCE [LARGE SCALE GENOMIC DNA]</scope>
    <source>
        <strain evidence="15 16">EV16P</strain>
    </source>
</reference>
<comment type="subunit">
    <text evidence="2">The accessory proteins ExbB and ExbD seem to form a complex with TonB.</text>
</comment>
<dbReference type="Pfam" id="PF01618">
    <property type="entry name" value="MotA_ExbB"/>
    <property type="match status" value="1"/>
</dbReference>
<dbReference type="EMBL" id="JAWJZY010000001">
    <property type="protein sequence ID" value="MEE8657985.1"/>
    <property type="molecule type" value="Genomic_DNA"/>
</dbReference>
<evidence type="ECO:0000256" key="3">
    <source>
        <dbReference type="ARBA" id="ARBA00022093"/>
    </source>
</evidence>
<evidence type="ECO:0000256" key="4">
    <source>
        <dbReference type="ARBA" id="ARBA00022448"/>
    </source>
</evidence>
<evidence type="ECO:0000256" key="5">
    <source>
        <dbReference type="ARBA" id="ARBA00022475"/>
    </source>
</evidence>
<keyword evidence="16" id="KW-1185">Reference proteome</keyword>
<name>A0ABU7U0K7_9PROT</name>
<dbReference type="PANTHER" id="PTHR30625:SF16">
    <property type="entry name" value="BIOPOLYMER TRANSPORT PROTEIN EXBB"/>
    <property type="match status" value="1"/>
</dbReference>
<evidence type="ECO:0000256" key="9">
    <source>
        <dbReference type="ARBA" id="ARBA00022989"/>
    </source>
</evidence>
<evidence type="ECO:0000256" key="10">
    <source>
        <dbReference type="ARBA" id="ARBA00023136"/>
    </source>
</evidence>
<dbReference type="InterPro" id="IPR014164">
    <property type="entry name" value="TonB_ExbB_1"/>
</dbReference>
<organism evidence="15 16">
    <name type="scientific">Sorlinia euscelidii</name>
    <dbReference type="NCBI Taxonomy" id="3081148"/>
    <lineage>
        <taxon>Bacteria</taxon>
        <taxon>Pseudomonadati</taxon>
        <taxon>Pseudomonadota</taxon>
        <taxon>Alphaproteobacteria</taxon>
        <taxon>Acetobacterales</taxon>
        <taxon>Acetobacteraceae</taxon>
        <taxon>Sorlinia</taxon>
    </lineage>
</organism>
<feature type="transmembrane region" description="Helical" evidence="13">
    <location>
        <begin position="20"/>
        <end position="41"/>
    </location>
</feature>
<evidence type="ECO:0000313" key="16">
    <source>
        <dbReference type="Proteomes" id="UP001312908"/>
    </source>
</evidence>
<proteinExistence type="inferred from homology"/>
<evidence type="ECO:0000256" key="8">
    <source>
        <dbReference type="ARBA" id="ARBA00022927"/>
    </source>
</evidence>
<keyword evidence="7 13" id="KW-0812">Transmembrane</keyword>
<comment type="caution">
    <text evidence="15">The sequence shown here is derived from an EMBL/GenBank/DDBJ whole genome shotgun (WGS) entry which is preliminary data.</text>
</comment>
<feature type="transmembrane region" description="Helical" evidence="13">
    <location>
        <begin position="167"/>
        <end position="190"/>
    </location>
</feature>